<dbReference type="KEGG" id="rpx:Rpdx1_4104"/>
<dbReference type="BioCyc" id="RPAL652103:RPDX1_RS20245-MONOMER"/>
<evidence type="ECO:0000259" key="2">
    <source>
        <dbReference type="PROSITE" id="PS50110"/>
    </source>
</evidence>
<reference evidence="3" key="1">
    <citation type="submission" date="2010-12" db="EMBL/GenBank/DDBJ databases">
        <title>Complete sequence of Rhodopseudomonas palustris DX-1.</title>
        <authorList>
            <consortium name="US DOE Joint Genome Institute"/>
            <person name="Lucas S."/>
            <person name="Copeland A."/>
            <person name="Lapidus A."/>
            <person name="Cheng J.-F."/>
            <person name="Goodwin L."/>
            <person name="Pitluck S."/>
            <person name="Misra M."/>
            <person name="Chertkov O."/>
            <person name="Detter J.C."/>
            <person name="Han C."/>
            <person name="Tapia R."/>
            <person name="Land M."/>
            <person name="Hauser L."/>
            <person name="Kyrpides N."/>
            <person name="Ivanova N."/>
            <person name="Ovchinnikova G."/>
            <person name="Logan B."/>
            <person name="Oda Y."/>
            <person name="Harwood C."/>
            <person name="Woyke T."/>
        </authorList>
    </citation>
    <scope>NUCLEOTIDE SEQUENCE [LARGE SCALE GENOMIC DNA]</scope>
    <source>
        <strain evidence="3">DX-1</strain>
    </source>
</reference>
<evidence type="ECO:0000256" key="1">
    <source>
        <dbReference type="PROSITE-ProRule" id="PRU00169"/>
    </source>
</evidence>
<dbReference type="eggNOG" id="COG0784">
    <property type="taxonomic scope" value="Bacteria"/>
</dbReference>
<dbReference type="SUPFAM" id="SSF52172">
    <property type="entry name" value="CheY-like"/>
    <property type="match status" value="1"/>
</dbReference>
<feature type="domain" description="Response regulatory" evidence="2">
    <location>
        <begin position="12"/>
        <end position="122"/>
    </location>
</feature>
<evidence type="ECO:0000313" key="3">
    <source>
        <dbReference type="EMBL" id="ADU45659.1"/>
    </source>
</evidence>
<keyword evidence="1" id="KW-0597">Phosphoprotein</keyword>
<dbReference type="AlphaFoldDB" id="E6VKI0"/>
<proteinExistence type="predicted"/>
<dbReference type="STRING" id="652103.Rpdx1_4104"/>
<dbReference type="InterPro" id="IPR001789">
    <property type="entry name" value="Sig_transdc_resp-reg_receiver"/>
</dbReference>
<dbReference type="OrthoDB" id="582170at2"/>
<gene>
    <name evidence="3" type="ordered locus">Rpdx1_4104</name>
</gene>
<dbReference type="SMART" id="SM00448">
    <property type="entry name" value="REC"/>
    <property type="match status" value="1"/>
</dbReference>
<name>E6VKI0_RHOPX</name>
<feature type="modified residue" description="4-aspartylphosphate" evidence="1">
    <location>
        <position position="63"/>
    </location>
</feature>
<dbReference type="GO" id="GO:0000160">
    <property type="term" value="P:phosphorelay signal transduction system"/>
    <property type="evidence" value="ECO:0007669"/>
    <property type="project" value="InterPro"/>
</dbReference>
<dbReference type="HOGENOM" id="CLU_000445_69_11_5"/>
<dbReference type="PROSITE" id="PS50110">
    <property type="entry name" value="RESPONSE_REGULATORY"/>
    <property type="match status" value="1"/>
</dbReference>
<protein>
    <submittedName>
        <fullName evidence="3">Response regulator receiver</fullName>
    </submittedName>
</protein>
<dbReference type="EMBL" id="CP002418">
    <property type="protein sequence ID" value="ADU45659.1"/>
    <property type="molecule type" value="Genomic_DNA"/>
</dbReference>
<accession>E6VKI0</accession>
<dbReference type="InterPro" id="IPR011006">
    <property type="entry name" value="CheY-like_superfamily"/>
</dbReference>
<dbReference type="Proteomes" id="UP000001402">
    <property type="component" value="Chromosome"/>
</dbReference>
<organism evidence="3 4">
    <name type="scientific">Rhodopseudomonas palustris (strain DX-1)</name>
    <dbReference type="NCBI Taxonomy" id="652103"/>
    <lineage>
        <taxon>Bacteria</taxon>
        <taxon>Pseudomonadati</taxon>
        <taxon>Pseudomonadota</taxon>
        <taxon>Alphaproteobacteria</taxon>
        <taxon>Hyphomicrobiales</taxon>
        <taxon>Nitrobacteraceae</taxon>
        <taxon>Rhodopseudomonas</taxon>
    </lineage>
</organism>
<sequence length="122" mass="13425">MTGRSGVLSGRRILLAEDEYFIADDMVRKFEESGADVVGPFSRVDDALAALASSAHCDAAVLDINLQGEMVFPLADELIARGIRFVFTTGYDHHTIPARFEHVVRFEKPAEPEAVITALFRS</sequence>
<evidence type="ECO:0000313" key="4">
    <source>
        <dbReference type="Proteomes" id="UP000001402"/>
    </source>
</evidence>
<dbReference type="Gene3D" id="3.40.50.2300">
    <property type="match status" value="1"/>
</dbReference>